<keyword evidence="3 5" id="KW-1133">Transmembrane helix</keyword>
<accession>R4X785</accession>
<dbReference type="OrthoDB" id="1641132at2759"/>
<evidence type="ECO:0000256" key="5">
    <source>
        <dbReference type="SAM" id="Phobius"/>
    </source>
</evidence>
<sequence>MGFSTYLTYATSPSTIHILSYGILSGTTIWHSFIGGPLAYKCLPRQQFGHLQSKLFPPFFALQTLTAALCFVTSYRSVSASYNELIALGGIAVSGALNLVLVGPWTTTIMNQRHKLERATNTKYTDDNISDDMRTLNTRFAIAHSVSSIINLAAVGAIVAHAIHLGHKLNLIEPY</sequence>
<dbReference type="InterPro" id="IPR025423">
    <property type="entry name" value="TMEM205-like"/>
</dbReference>
<feature type="transmembrane region" description="Helical" evidence="5">
    <location>
        <begin position="55"/>
        <end position="74"/>
    </location>
</feature>
<dbReference type="VEuPathDB" id="FungiDB:TAPDE_000861"/>
<evidence type="ECO:0000313" key="7">
    <source>
        <dbReference type="EMBL" id="CCG81151.1"/>
    </source>
</evidence>
<keyword evidence="4 5" id="KW-0472">Membrane</keyword>
<dbReference type="EMBL" id="CAHR02000028">
    <property type="protein sequence ID" value="CCG81151.1"/>
    <property type="molecule type" value="Genomic_DNA"/>
</dbReference>
<name>R4X785_TAPDE</name>
<gene>
    <name evidence="7" type="ORF">TAPDE_000861</name>
</gene>
<feature type="transmembrane region" description="Helical" evidence="5">
    <location>
        <begin position="20"/>
        <end position="43"/>
    </location>
</feature>
<comment type="subcellular location">
    <subcellularLocation>
        <location evidence="1">Membrane</location>
    </subcellularLocation>
</comment>
<evidence type="ECO:0000259" key="6">
    <source>
        <dbReference type="Pfam" id="PF13664"/>
    </source>
</evidence>
<feature type="domain" description="TMEM205-like" evidence="6">
    <location>
        <begin position="19"/>
        <end position="115"/>
    </location>
</feature>
<organism evidence="7 8">
    <name type="scientific">Taphrina deformans (strain PYCC 5710 / ATCC 11124 / CBS 356.35 / IMI 108563 / JCM 9778 / NBRC 8474)</name>
    <name type="common">Peach leaf curl fungus</name>
    <name type="synonym">Lalaria deformans</name>
    <dbReference type="NCBI Taxonomy" id="1097556"/>
    <lineage>
        <taxon>Eukaryota</taxon>
        <taxon>Fungi</taxon>
        <taxon>Dikarya</taxon>
        <taxon>Ascomycota</taxon>
        <taxon>Taphrinomycotina</taxon>
        <taxon>Taphrinomycetes</taxon>
        <taxon>Taphrinales</taxon>
        <taxon>Taphrinaceae</taxon>
        <taxon>Taphrina</taxon>
    </lineage>
</organism>
<comment type="caution">
    <text evidence="7">The sequence shown here is derived from an EMBL/GenBank/DDBJ whole genome shotgun (WGS) entry which is preliminary data.</text>
</comment>
<evidence type="ECO:0000313" key="8">
    <source>
        <dbReference type="Proteomes" id="UP000013776"/>
    </source>
</evidence>
<dbReference type="PANTHER" id="PTHR23241">
    <property type="entry name" value="LATE EMBRYOGENESIS ABUNDANT PLANTS LEA-RELATED"/>
    <property type="match status" value="1"/>
</dbReference>
<dbReference type="AlphaFoldDB" id="R4X785"/>
<dbReference type="InterPro" id="IPR053009">
    <property type="entry name" value="Xanthocillin_Biosynth-Assoc"/>
</dbReference>
<keyword evidence="8" id="KW-1185">Reference proteome</keyword>
<reference evidence="7 8" key="1">
    <citation type="journal article" date="2013" name="MBio">
        <title>Genome sequencing of the plant pathogen Taphrina deformans, the causal agent of peach leaf curl.</title>
        <authorList>
            <person name="Cisse O.H."/>
            <person name="Almeida J.M.G.C.F."/>
            <person name="Fonseca A."/>
            <person name="Kumar A.A."/>
            <person name="Salojaervi J."/>
            <person name="Overmyer K."/>
            <person name="Hauser P.M."/>
            <person name="Pagni M."/>
        </authorList>
    </citation>
    <scope>NUCLEOTIDE SEQUENCE [LARGE SCALE GENOMIC DNA]</scope>
    <source>
        <strain evidence="8">PYCC 5710 / ATCC 11124 / CBS 356.35 / IMI 108563 / JCM 9778 / NBRC 8474</strain>
    </source>
</reference>
<dbReference type="Pfam" id="PF13664">
    <property type="entry name" value="DUF4149"/>
    <property type="match status" value="1"/>
</dbReference>
<proteinExistence type="predicted"/>
<feature type="transmembrane region" description="Helical" evidence="5">
    <location>
        <begin position="140"/>
        <end position="163"/>
    </location>
</feature>
<evidence type="ECO:0000256" key="2">
    <source>
        <dbReference type="ARBA" id="ARBA00022692"/>
    </source>
</evidence>
<keyword evidence="2 5" id="KW-0812">Transmembrane</keyword>
<evidence type="ECO:0000256" key="4">
    <source>
        <dbReference type="ARBA" id="ARBA00023136"/>
    </source>
</evidence>
<dbReference type="eggNOG" id="KOG2886">
    <property type="taxonomic scope" value="Eukaryota"/>
</dbReference>
<dbReference type="Proteomes" id="UP000013776">
    <property type="component" value="Unassembled WGS sequence"/>
</dbReference>
<protein>
    <recommendedName>
        <fullName evidence="6">TMEM205-like domain-containing protein</fullName>
    </recommendedName>
</protein>
<feature type="transmembrane region" description="Helical" evidence="5">
    <location>
        <begin position="86"/>
        <end position="105"/>
    </location>
</feature>
<dbReference type="GO" id="GO:0016020">
    <property type="term" value="C:membrane"/>
    <property type="evidence" value="ECO:0007669"/>
    <property type="project" value="UniProtKB-SubCell"/>
</dbReference>
<evidence type="ECO:0000256" key="3">
    <source>
        <dbReference type="ARBA" id="ARBA00022989"/>
    </source>
</evidence>
<evidence type="ECO:0000256" key="1">
    <source>
        <dbReference type="ARBA" id="ARBA00004370"/>
    </source>
</evidence>
<dbReference type="PANTHER" id="PTHR23241:SF102">
    <property type="entry name" value="LD23009P"/>
    <property type="match status" value="1"/>
</dbReference>